<dbReference type="Proteomes" id="UP000624244">
    <property type="component" value="Unassembled WGS sequence"/>
</dbReference>
<comment type="caution">
    <text evidence="1">The sequence shown here is derived from an EMBL/GenBank/DDBJ whole genome shotgun (WGS) entry which is preliminary data.</text>
</comment>
<accession>A0A8H5Z642</accession>
<gene>
    <name evidence="1" type="ORF">GGP41_010178</name>
</gene>
<proteinExistence type="predicted"/>
<sequence>MFLTSTKTWMSLFLACSTIPAKPSAPTSSPVSAIAVWDLISLPTLILADIVIVGNPVMSRAITKRDAATDVHMANRYLTNIRTYLKKTSARSCCEHGLDSEYHLRVCRHWWGQIGQNEGTPYHSDSPISFTDFKIDYAFTDMVDDAITALFEIVAEVANGKMQLSVTWTEGFSIHGGIFEKSKFASFAYDFPPNESSNLCLKMTSHTI</sequence>
<reference evidence="1" key="1">
    <citation type="submission" date="2019-11" db="EMBL/GenBank/DDBJ databases">
        <title>Bipolaris sorokiniana Genome sequencing.</title>
        <authorList>
            <person name="Wang H."/>
        </authorList>
    </citation>
    <scope>NUCLEOTIDE SEQUENCE</scope>
</reference>
<evidence type="ECO:0000313" key="2">
    <source>
        <dbReference type="Proteomes" id="UP000624244"/>
    </source>
</evidence>
<protein>
    <submittedName>
        <fullName evidence="1">Uncharacterized protein</fullName>
    </submittedName>
</protein>
<organism evidence="1 2">
    <name type="scientific">Cochliobolus sativus</name>
    <name type="common">Common root rot and spot blotch fungus</name>
    <name type="synonym">Bipolaris sorokiniana</name>
    <dbReference type="NCBI Taxonomy" id="45130"/>
    <lineage>
        <taxon>Eukaryota</taxon>
        <taxon>Fungi</taxon>
        <taxon>Dikarya</taxon>
        <taxon>Ascomycota</taxon>
        <taxon>Pezizomycotina</taxon>
        <taxon>Dothideomycetes</taxon>
        <taxon>Pleosporomycetidae</taxon>
        <taxon>Pleosporales</taxon>
        <taxon>Pleosporineae</taxon>
        <taxon>Pleosporaceae</taxon>
        <taxon>Bipolaris</taxon>
    </lineage>
</organism>
<dbReference type="EMBL" id="WNKQ01000030">
    <property type="protein sequence ID" value="KAF5844106.1"/>
    <property type="molecule type" value="Genomic_DNA"/>
</dbReference>
<dbReference type="AlphaFoldDB" id="A0A8H5Z642"/>
<evidence type="ECO:0000313" key="1">
    <source>
        <dbReference type="EMBL" id="KAF5844106.1"/>
    </source>
</evidence>
<name>A0A8H5Z642_COCSA</name>